<dbReference type="Proteomes" id="UP001221566">
    <property type="component" value="Unassembled WGS sequence"/>
</dbReference>
<dbReference type="RefSeq" id="WP_272803624.1">
    <property type="nucleotide sequence ID" value="NZ_JAQQKY010000008.1"/>
</dbReference>
<dbReference type="InterPro" id="IPR005587">
    <property type="entry name" value="UPF0304_YfbU"/>
</dbReference>
<accession>A0ABT5I6Q9</accession>
<dbReference type="Pfam" id="PF03887">
    <property type="entry name" value="YfbU"/>
    <property type="match status" value="1"/>
</dbReference>
<dbReference type="Gene3D" id="1.10.3190.10">
    <property type="entry name" value="yfbu gene product, domain 2"/>
    <property type="match status" value="1"/>
</dbReference>
<gene>
    <name evidence="1" type="ORF">PQU93_13160</name>
</gene>
<evidence type="ECO:0000313" key="2">
    <source>
        <dbReference type="Proteomes" id="UP001221566"/>
    </source>
</evidence>
<name>A0ABT5I6Q9_VOGIN</name>
<sequence length="180" mass="20136">MAFGALTDVERLILANQYELMATIEGGASGCSSGYAEVAEWLRRGYRALYEEYLQAQLWPELHETKAEFVMSVLGMYVRLRASVEQMQSAGASLDQLLVDGIKFPGFDSNHEPDFASFADALMQDGRFEMLADRNGRCPRGVCTKDGYVRMLALLERYENADYLLDQEQVLAVLSARLGV</sequence>
<dbReference type="SUPFAM" id="SSF116960">
    <property type="entry name" value="YfbU-like"/>
    <property type="match status" value="1"/>
</dbReference>
<dbReference type="Gene3D" id="1.10.287.680">
    <property type="entry name" value="Helix hairpin bin"/>
    <property type="match status" value="1"/>
</dbReference>
<reference evidence="1 2" key="1">
    <citation type="submission" date="2023-01" db="EMBL/GenBank/DDBJ databases">
        <title>Novel species of the genus Vogesella isolated from rivers.</title>
        <authorList>
            <person name="Lu H."/>
        </authorList>
    </citation>
    <scope>NUCLEOTIDE SEQUENCE [LARGE SCALE GENOMIC DNA]</scope>
    <source>
        <strain evidence="1 2">SH7W</strain>
    </source>
</reference>
<dbReference type="InterPro" id="IPR023145">
    <property type="entry name" value="YfbU_helix-hairpin_sf"/>
</dbReference>
<dbReference type="InterPro" id="IPR023146">
    <property type="entry name" value="YfbU_alpha-helical_sf"/>
</dbReference>
<protein>
    <submittedName>
        <fullName evidence="1">YfbU family protein</fullName>
    </submittedName>
</protein>
<dbReference type="EMBL" id="JAQQKY010000008">
    <property type="protein sequence ID" value="MDC7691722.1"/>
    <property type="molecule type" value="Genomic_DNA"/>
</dbReference>
<keyword evidence="2" id="KW-1185">Reference proteome</keyword>
<proteinExistence type="predicted"/>
<comment type="caution">
    <text evidence="1">The sequence shown here is derived from an EMBL/GenBank/DDBJ whole genome shotgun (WGS) entry which is preliminary data.</text>
</comment>
<evidence type="ECO:0000313" key="1">
    <source>
        <dbReference type="EMBL" id="MDC7691722.1"/>
    </source>
</evidence>
<organism evidence="1 2">
    <name type="scientific">Vogesella indigofera</name>
    <name type="common">Pseudomonas indigofera</name>
    <dbReference type="NCBI Taxonomy" id="45465"/>
    <lineage>
        <taxon>Bacteria</taxon>
        <taxon>Pseudomonadati</taxon>
        <taxon>Pseudomonadota</taxon>
        <taxon>Betaproteobacteria</taxon>
        <taxon>Neisseriales</taxon>
        <taxon>Chromobacteriaceae</taxon>
        <taxon>Vogesella</taxon>
    </lineage>
</organism>